<evidence type="ECO:0000256" key="1">
    <source>
        <dbReference type="ARBA" id="ARBA00000085"/>
    </source>
</evidence>
<keyword evidence="10" id="KW-1185">Reference proteome</keyword>
<dbReference type="PANTHER" id="PTHR43711:SF1">
    <property type="entry name" value="HISTIDINE KINASE 1"/>
    <property type="match status" value="1"/>
</dbReference>
<evidence type="ECO:0000259" key="7">
    <source>
        <dbReference type="PROSITE" id="PS50109"/>
    </source>
</evidence>
<dbReference type="EC" id="2.7.13.3" evidence="2"/>
<evidence type="ECO:0000259" key="8">
    <source>
        <dbReference type="PROSITE" id="PS50113"/>
    </source>
</evidence>
<dbReference type="EMBL" id="CP031310">
    <property type="protein sequence ID" value="QCC50545.1"/>
    <property type="molecule type" value="Genomic_DNA"/>
</dbReference>
<keyword evidence="5" id="KW-0902">Two-component regulatory system</keyword>
<dbReference type="Proteomes" id="UP000296706">
    <property type="component" value="Chromosome"/>
</dbReference>
<dbReference type="GO" id="GO:0004673">
    <property type="term" value="F:protein histidine kinase activity"/>
    <property type="evidence" value="ECO:0007669"/>
    <property type="project" value="UniProtKB-EC"/>
</dbReference>
<sequence>MTDGRQVFVVDGAGQSVEAFASGLQESVGDVTAESVDLDDVMVRLCRSAVDCLVVPADSTATDVSNVVYAVDGLYPELPTVVFGTDLPEVDTVAVDAATLTDATVVETVADVLDGDRPPSARQPTRRETLLAAMFEGFPAHLYAKDADARHLITSDELIAPSALLGLTDMETLSGDEMYDEANYADDWRVIGAGESVLDIDEYADSTDSFLRTSKVPWRDGSGEIVGLVGITQDMGELREQKEALRRQNRRLRKVALMTAHELRNELQVATGHLSQIECEGAAVDDTGASIERVAAIVDKIVSLATFNQRERESTTLWLSALVRDVWEAFSTPESALALADDRRLVADRDATQLLVELLIDNAIVHSGPAVTVEVGGTESGFYIADDGPGIAFDPPERALEPATTTVDSESGFGLYIAQQIADEQGWVLDVSASDAGGARFDVTGIESP</sequence>
<dbReference type="InterPro" id="IPR003594">
    <property type="entry name" value="HATPase_dom"/>
</dbReference>
<dbReference type="InterPro" id="IPR036890">
    <property type="entry name" value="HATPase_C_sf"/>
</dbReference>
<dbReference type="SMART" id="SM00387">
    <property type="entry name" value="HATPase_c"/>
    <property type="match status" value="1"/>
</dbReference>
<dbReference type="Gene3D" id="3.30.450.20">
    <property type="entry name" value="PAS domain"/>
    <property type="match status" value="1"/>
</dbReference>
<accession>A0A4D6HA50</accession>
<dbReference type="InterPro" id="IPR000700">
    <property type="entry name" value="PAS-assoc_C"/>
</dbReference>
<evidence type="ECO:0000313" key="9">
    <source>
        <dbReference type="EMBL" id="QCC50545.1"/>
    </source>
</evidence>
<dbReference type="SUPFAM" id="SSF55874">
    <property type="entry name" value="ATPase domain of HSP90 chaperone/DNA topoisomerase II/histidine kinase"/>
    <property type="match status" value="1"/>
</dbReference>
<dbReference type="Pfam" id="PF08448">
    <property type="entry name" value="PAS_4"/>
    <property type="match status" value="1"/>
</dbReference>
<evidence type="ECO:0000256" key="6">
    <source>
        <dbReference type="SAM" id="Coils"/>
    </source>
</evidence>
<evidence type="ECO:0000256" key="5">
    <source>
        <dbReference type="ARBA" id="ARBA00023012"/>
    </source>
</evidence>
<dbReference type="GO" id="GO:0000160">
    <property type="term" value="P:phosphorelay signal transduction system"/>
    <property type="evidence" value="ECO:0007669"/>
    <property type="project" value="UniProtKB-KW"/>
</dbReference>
<protein>
    <recommendedName>
        <fullName evidence="2">histidine kinase</fullName>
        <ecNumber evidence="2">2.7.13.3</ecNumber>
    </recommendedName>
</protein>
<feature type="coiled-coil region" evidence="6">
    <location>
        <begin position="228"/>
        <end position="280"/>
    </location>
</feature>
<feature type="domain" description="Histidine kinase" evidence="7">
    <location>
        <begin position="258"/>
        <end position="449"/>
    </location>
</feature>
<dbReference type="OrthoDB" id="241213at2157"/>
<proteinExistence type="predicted"/>
<dbReference type="GeneID" id="39847097"/>
<dbReference type="InterPro" id="IPR013656">
    <property type="entry name" value="PAS_4"/>
</dbReference>
<dbReference type="STRING" id="1457250.GCA_000755225_03203"/>
<dbReference type="InterPro" id="IPR050736">
    <property type="entry name" value="Sensor_HK_Regulatory"/>
</dbReference>
<dbReference type="PANTHER" id="PTHR43711">
    <property type="entry name" value="TWO-COMPONENT HISTIDINE KINASE"/>
    <property type="match status" value="1"/>
</dbReference>
<dbReference type="AlphaFoldDB" id="A0A4D6HA50"/>
<name>A0A4D6HA50_9EURY</name>
<organism evidence="9 10">
    <name type="scientific">Halapricum salinum</name>
    <dbReference type="NCBI Taxonomy" id="1457250"/>
    <lineage>
        <taxon>Archaea</taxon>
        <taxon>Methanobacteriati</taxon>
        <taxon>Methanobacteriota</taxon>
        <taxon>Stenosarchaea group</taxon>
        <taxon>Halobacteria</taxon>
        <taxon>Halobacteriales</taxon>
        <taxon>Haloarculaceae</taxon>
        <taxon>Halapricum</taxon>
    </lineage>
</organism>
<dbReference type="PROSITE" id="PS50113">
    <property type="entry name" value="PAC"/>
    <property type="match status" value="1"/>
</dbReference>
<evidence type="ECO:0000256" key="2">
    <source>
        <dbReference type="ARBA" id="ARBA00012438"/>
    </source>
</evidence>
<dbReference type="Pfam" id="PF02518">
    <property type="entry name" value="HATPase_c"/>
    <property type="match status" value="1"/>
</dbReference>
<keyword evidence="4 9" id="KW-0418">Kinase</keyword>
<evidence type="ECO:0000256" key="3">
    <source>
        <dbReference type="ARBA" id="ARBA00022679"/>
    </source>
</evidence>
<keyword evidence="6" id="KW-0175">Coiled coil</keyword>
<dbReference type="InterPro" id="IPR005467">
    <property type="entry name" value="His_kinase_dom"/>
</dbReference>
<evidence type="ECO:0000256" key="4">
    <source>
        <dbReference type="ARBA" id="ARBA00022777"/>
    </source>
</evidence>
<keyword evidence="3" id="KW-0808">Transferase</keyword>
<gene>
    <name evidence="9" type="ORF">DV733_04495</name>
</gene>
<dbReference type="PROSITE" id="PS50109">
    <property type="entry name" value="HIS_KIN"/>
    <property type="match status" value="1"/>
</dbReference>
<evidence type="ECO:0000313" key="10">
    <source>
        <dbReference type="Proteomes" id="UP000296706"/>
    </source>
</evidence>
<dbReference type="KEGG" id="hsn:DV733_04495"/>
<reference evidence="9 10" key="1">
    <citation type="journal article" date="2019" name="Nat. Commun.">
        <title>A new type of DNA phosphorothioation-based antiviral system in archaea.</title>
        <authorList>
            <person name="Xiong L."/>
            <person name="Liu S."/>
            <person name="Chen S."/>
            <person name="Xiao Y."/>
            <person name="Zhu B."/>
            <person name="Gao Y."/>
            <person name="Zhang Y."/>
            <person name="Chen B."/>
            <person name="Luo J."/>
            <person name="Deng Z."/>
            <person name="Chen X."/>
            <person name="Wang L."/>
            <person name="Chen S."/>
        </authorList>
    </citation>
    <scope>NUCLEOTIDE SEQUENCE [LARGE SCALE GENOMIC DNA]</scope>
    <source>
        <strain evidence="9 10">CBA1105</strain>
    </source>
</reference>
<dbReference type="Gene3D" id="3.30.565.10">
    <property type="entry name" value="Histidine kinase-like ATPase, C-terminal domain"/>
    <property type="match status" value="1"/>
</dbReference>
<comment type="catalytic activity">
    <reaction evidence="1">
        <text>ATP + protein L-histidine = ADP + protein N-phospho-L-histidine.</text>
        <dbReference type="EC" id="2.7.13.3"/>
    </reaction>
</comment>
<dbReference type="RefSeq" id="WP_049993993.1">
    <property type="nucleotide sequence ID" value="NZ_CP031310.1"/>
</dbReference>
<feature type="domain" description="PAC" evidence="8">
    <location>
        <begin position="194"/>
        <end position="247"/>
    </location>
</feature>